<feature type="compositionally biased region" description="Gly residues" evidence="1">
    <location>
        <begin position="68"/>
        <end position="78"/>
    </location>
</feature>
<name>A0A150TFP4_SORCE</name>
<evidence type="ECO:0000313" key="4">
    <source>
        <dbReference type="Proteomes" id="UP000075502"/>
    </source>
</evidence>
<dbReference type="Proteomes" id="UP000075502">
    <property type="component" value="Unassembled WGS sequence"/>
</dbReference>
<dbReference type="Gene3D" id="3.90.1580.10">
    <property type="entry name" value="paralog of FGE (formylglycine-generating enzyme)"/>
    <property type="match status" value="1"/>
</dbReference>
<feature type="region of interest" description="Disordered" evidence="1">
    <location>
        <begin position="1"/>
        <end position="34"/>
    </location>
</feature>
<dbReference type="InterPro" id="IPR042095">
    <property type="entry name" value="SUMF_sf"/>
</dbReference>
<feature type="compositionally biased region" description="Basic residues" evidence="1">
    <location>
        <begin position="12"/>
        <end position="21"/>
    </location>
</feature>
<evidence type="ECO:0000256" key="1">
    <source>
        <dbReference type="SAM" id="MobiDB-lite"/>
    </source>
</evidence>
<dbReference type="EMBL" id="JEME01002675">
    <property type="protein sequence ID" value="KYG03540.1"/>
    <property type="molecule type" value="Genomic_DNA"/>
</dbReference>
<dbReference type="InterPro" id="IPR051043">
    <property type="entry name" value="Sulfatase_Mod_Factor_Kinase"/>
</dbReference>
<dbReference type="SUPFAM" id="SSF56436">
    <property type="entry name" value="C-type lectin-like"/>
    <property type="match status" value="1"/>
</dbReference>
<feature type="domain" description="Sulfatase-modifying factor enzyme-like" evidence="2">
    <location>
        <begin position="162"/>
        <end position="279"/>
    </location>
</feature>
<protein>
    <recommendedName>
        <fullName evidence="2">Sulfatase-modifying factor enzyme-like domain-containing protein</fullName>
    </recommendedName>
</protein>
<organism evidence="3 4">
    <name type="scientific">Sorangium cellulosum</name>
    <name type="common">Polyangium cellulosum</name>
    <dbReference type="NCBI Taxonomy" id="56"/>
    <lineage>
        <taxon>Bacteria</taxon>
        <taxon>Pseudomonadati</taxon>
        <taxon>Myxococcota</taxon>
        <taxon>Polyangia</taxon>
        <taxon>Polyangiales</taxon>
        <taxon>Polyangiaceae</taxon>
        <taxon>Sorangium</taxon>
    </lineage>
</organism>
<feature type="compositionally biased region" description="Low complexity" evidence="1">
    <location>
        <begin position="79"/>
        <end position="91"/>
    </location>
</feature>
<comment type="caution">
    <text evidence="3">The sequence shown here is derived from an EMBL/GenBank/DDBJ whole genome shotgun (WGS) entry which is preliminary data.</text>
</comment>
<accession>A0A150TFP4</accession>
<reference evidence="3 4" key="1">
    <citation type="submission" date="2014-02" db="EMBL/GenBank/DDBJ databases">
        <title>The small core and large imbalanced accessory genome model reveals a collaborative survival strategy of Sorangium cellulosum strains in nature.</title>
        <authorList>
            <person name="Han K."/>
            <person name="Peng R."/>
            <person name="Blom J."/>
            <person name="Li Y.-Z."/>
        </authorList>
    </citation>
    <scope>NUCLEOTIDE SEQUENCE [LARGE SCALE GENOMIC DNA]</scope>
    <source>
        <strain evidence="3 4">So0007-03</strain>
    </source>
</reference>
<dbReference type="GO" id="GO:0120147">
    <property type="term" value="F:formylglycine-generating oxidase activity"/>
    <property type="evidence" value="ECO:0007669"/>
    <property type="project" value="TreeGrafter"/>
</dbReference>
<dbReference type="PANTHER" id="PTHR23150:SF19">
    <property type="entry name" value="FORMYLGLYCINE-GENERATING ENZYME"/>
    <property type="match status" value="1"/>
</dbReference>
<dbReference type="Pfam" id="PF03781">
    <property type="entry name" value="FGE-sulfatase"/>
    <property type="match status" value="1"/>
</dbReference>
<feature type="compositionally biased region" description="Gly residues" evidence="1">
    <location>
        <begin position="92"/>
        <end position="124"/>
    </location>
</feature>
<feature type="region of interest" description="Disordered" evidence="1">
    <location>
        <begin position="68"/>
        <end position="136"/>
    </location>
</feature>
<sequence length="327" mass="33933">MSRTIWRDEPRRRARRGRRARSTGERGSGTLIGEEPAMRARSLAVRIASRLGLVSFLSASCTGGLGAGSDDASGGGGAAAASSSSSTSIELAGGGGAGGSGGAGAGGAGQGGAGEGGAGGGSGGVDEQDFPLDAPPEGPCPPDMVEIEGYCIDRFEAPNVEGALPLVMESAVSANAWCQERGKRLCTEDEWDTACQGPEALVYPYGNTHEAGRCNDNKTWIAPDEGALNTWPSDEALAEVQALYQAEPSGSRPGCVSAFGVYDMTGNVEEWVVRTKYHVNEYPHVLKGCYWSGCFGGAKPRCGSTNPAHADGFRFYETSFRCCRDAR</sequence>
<dbReference type="InterPro" id="IPR016187">
    <property type="entry name" value="CTDL_fold"/>
</dbReference>
<dbReference type="InterPro" id="IPR005532">
    <property type="entry name" value="SUMF_dom"/>
</dbReference>
<gene>
    <name evidence="3" type="ORF">BE21_51240</name>
</gene>
<evidence type="ECO:0000259" key="2">
    <source>
        <dbReference type="Pfam" id="PF03781"/>
    </source>
</evidence>
<proteinExistence type="predicted"/>
<dbReference type="AlphaFoldDB" id="A0A150TFP4"/>
<dbReference type="PANTHER" id="PTHR23150">
    <property type="entry name" value="SULFATASE MODIFYING FACTOR 1, 2"/>
    <property type="match status" value="1"/>
</dbReference>
<evidence type="ECO:0000313" key="3">
    <source>
        <dbReference type="EMBL" id="KYG03540.1"/>
    </source>
</evidence>
<feature type="compositionally biased region" description="Basic and acidic residues" evidence="1">
    <location>
        <begin position="1"/>
        <end position="11"/>
    </location>
</feature>